<organism evidence="1 2">
    <name type="scientific">Megaselia scalaris</name>
    <name type="common">Humpbacked fly</name>
    <name type="synonym">Phora scalaris</name>
    <dbReference type="NCBI Taxonomy" id="36166"/>
    <lineage>
        <taxon>Eukaryota</taxon>
        <taxon>Metazoa</taxon>
        <taxon>Ecdysozoa</taxon>
        <taxon>Arthropoda</taxon>
        <taxon>Hexapoda</taxon>
        <taxon>Insecta</taxon>
        <taxon>Pterygota</taxon>
        <taxon>Neoptera</taxon>
        <taxon>Endopterygota</taxon>
        <taxon>Diptera</taxon>
        <taxon>Brachycera</taxon>
        <taxon>Muscomorpha</taxon>
        <taxon>Platypezoidea</taxon>
        <taxon>Phoridae</taxon>
        <taxon>Megaseliini</taxon>
        <taxon>Megaselia</taxon>
    </lineage>
</organism>
<dbReference type="AlphaFoldDB" id="T1H3S8"/>
<accession>T1H3S8</accession>
<evidence type="ECO:0000313" key="1">
    <source>
        <dbReference type="EnsemblMetazoa" id="MESCA010915-PA"/>
    </source>
</evidence>
<evidence type="ECO:0000313" key="2">
    <source>
        <dbReference type="Proteomes" id="UP000015102"/>
    </source>
</evidence>
<dbReference type="STRING" id="36166.T1H3S8"/>
<name>T1H3S8_MEGSC</name>
<dbReference type="HOGENOM" id="CLU_2229843_0_0_1"/>
<proteinExistence type="predicted"/>
<reference evidence="2" key="1">
    <citation type="submission" date="2013-02" db="EMBL/GenBank/DDBJ databases">
        <authorList>
            <person name="Hughes D."/>
        </authorList>
    </citation>
    <scope>NUCLEOTIDE SEQUENCE</scope>
    <source>
        <strain>Durham</strain>
        <strain evidence="2">NC isolate 2 -- Noor lab</strain>
    </source>
</reference>
<dbReference type="EnsemblMetazoa" id="MESCA010915-RA">
    <property type="protein sequence ID" value="MESCA010915-PA"/>
    <property type="gene ID" value="MESCA010915"/>
</dbReference>
<dbReference type="Proteomes" id="UP000015102">
    <property type="component" value="Unassembled WGS sequence"/>
</dbReference>
<protein>
    <submittedName>
        <fullName evidence="1">Uncharacterized protein</fullName>
    </submittedName>
</protein>
<sequence>IKVTSFCFQLKGSFSSKSGQRTVNPYSRGNICLNCFHILCGPMTPSLIDRRGIATDEFIQQMQQHSSHPRIPMSEITQSSMIVQQPKMEGPGETKPRLYDEVSFKI</sequence>
<reference evidence="1" key="2">
    <citation type="submission" date="2015-06" db="UniProtKB">
        <authorList>
            <consortium name="EnsemblMetazoa"/>
        </authorList>
    </citation>
    <scope>IDENTIFICATION</scope>
</reference>
<keyword evidence="2" id="KW-1185">Reference proteome</keyword>
<dbReference type="EMBL" id="CAQQ02374470">
    <property type="status" value="NOT_ANNOTATED_CDS"/>
    <property type="molecule type" value="Genomic_DNA"/>
</dbReference>